<gene>
    <name evidence="2" type="ORF">XE03_0369</name>
</gene>
<reference evidence="3" key="1">
    <citation type="journal article" date="2015" name="MBio">
        <title>Genome-Resolved Metagenomic Analysis Reveals Roles for Candidate Phyla and Other Microbial Community Members in Biogeochemical Transformations in Oil Reservoirs.</title>
        <authorList>
            <person name="Hu P."/>
            <person name="Tom L."/>
            <person name="Singh A."/>
            <person name="Thomas B.C."/>
            <person name="Baker B.J."/>
            <person name="Piceno Y.M."/>
            <person name="Andersen G.L."/>
            <person name="Banfield J.F."/>
        </authorList>
    </citation>
    <scope>NUCLEOTIDE SEQUENCE [LARGE SCALE GENOMIC DNA]</scope>
</reference>
<dbReference type="CDD" id="cd15482">
    <property type="entry name" value="Sialidase_non-viral"/>
    <property type="match status" value="1"/>
</dbReference>
<feature type="domain" description="Secretion system C-terminal sorting" evidence="1">
    <location>
        <begin position="594"/>
        <end position="654"/>
    </location>
</feature>
<dbReference type="Pfam" id="PF18962">
    <property type="entry name" value="Por_Secre_tail"/>
    <property type="match status" value="1"/>
</dbReference>
<organism evidence="2 3">
    <name type="scientific">candidate division TA06 bacterium 34_109</name>
    <dbReference type="NCBI Taxonomy" id="1635277"/>
    <lineage>
        <taxon>Bacteria</taxon>
        <taxon>Bacteria division TA06</taxon>
    </lineage>
</organism>
<evidence type="ECO:0000313" key="2">
    <source>
        <dbReference type="EMBL" id="KUK87850.1"/>
    </source>
</evidence>
<evidence type="ECO:0000259" key="1">
    <source>
        <dbReference type="Pfam" id="PF18962"/>
    </source>
</evidence>
<dbReference type="SUPFAM" id="SSF110296">
    <property type="entry name" value="Oligoxyloglucan reducing end-specific cellobiohydrolase"/>
    <property type="match status" value="1"/>
</dbReference>
<dbReference type="NCBIfam" id="TIGR04183">
    <property type="entry name" value="Por_Secre_tail"/>
    <property type="match status" value="1"/>
</dbReference>
<dbReference type="InterPro" id="IPR026444">
    <property type="entry name" value="Secre_tail"/>
</dbReference>
<protein>
    <recommendedName>
        <fullName evidence="1">Secretion system C-terminal sorting domain-containing protein</fullName>
    </recommendedName>
</protein>
<proteinExistence type="predicted"/>
<sequence length="657" mass="72040">MLKKEEKIEKRWFFKEKKETLKIGGKMKRIFVLLFVLAFAFSLFAMPSTDALAKIRQTTSVSQDGKFLEVKDDDANAAGMTAILELGGDMRGFAPTPLQSIVSSQDGQTIQVVSGLFSGGGFVGVYYTASLNGGATWSTPTLISSAGPFARNYNEIAVATGEYPYVVMNYRTSSYFGDWFTTDVLGPNGGGWTSPTLVTDTANYLAYMPSIAVNTDGDKCVMIAYDAAGGFGTNSSTDYGATWGTYDWPADLNTDTLWGIDVSCVRWGNGDDVHAIFGMVWKDETRSDILASGPGSAIVPGYAYTTDLGATWNAYTGLFEGNIWPNVNTLNGDTVIYNLDTTANATNDAFPVKAYLDATTGGWTDELGTALGDGFGTWWYWWDAEYYTRGTNGVMAYVVPLNDLFVDYYENGDLYTFVWQGQSFVFGYKFDGETDFRYDYIDIHDADVLDETGATATWRGNAYSANLCYDQATDNMYIVYLDYVDTATGISSVEALKLDPATNGVYRTTIILNAGLYEVECGKYVDDNGYIHIAGVAGSEDSIYYKAVDINDAGLVWEDLGVTTVWGMNNEVSSNFKNNIYNIPSFVGKNGSISFVMNEGRNVEISVYDATGRNVNTINKFFSKGTHSVNLNLKQGVYFVKVNDGVNNFTKKVVSVK</sequence>
<dbReference type="EMBL" id="LGGX01000002">
    <property type="protein sequence ID" value="KUK87850.1"/>
    <property type="molecule type" value="Genomic_DNA"/>
</dbReference>
<evidence type="ECO:0000313" key="3">
    <source>
        <dbReference type="Proteomes" id="UP000053467"/>
    </source>
</evidence>
<dbReference type="Proteomes" id="UP000053467">
    <property type="component" value="Unassembled WGS sequence"/>
</dbReference>
<dbReference type="AlphaFoldDB" id="A0A124G0L1"/>
<name>A0A124G0L1_UNCT6</name>
<comment type="caution">
    <text evidence="2">The sequence shown here is derived from an EMBL/GenBank/DDBJ whole genome shotgun (WGS) entry which is preliminary data.</text>
</comment>
<accession>A0A124G0L1</accession>